<organism evidence="8 9">
    <name type="scientific">Tessaracoccus flavescens</name>
    <dbReference type="NCBI Taxonomy" id="399497"/>
    <lineage>
        <taxon>Bacteria</taxon>
        <taxon>Bacillati</taxon>
        <taxon>Actinomycetota</taxon>
        <taxon>Actinomycetes</taxon>
        <taxon>Propionibacteriales</taxon>
        <taxon>Propionibacteriaceae</taxon>
        <taxon>Tessaracoccus</taxon>
    </lineage>
</organism>
<reference evidence="8 9" key="1">
    <citation type="journal article" date="2008" name="Int. J. Syst. Evol. Microbiol.">
        <title>Tessaracoccus flavescens sp. nov., isolated from marine sediment.</title>
        <authorList>
            <person name="Lee D.W."/>
            <person name="Lee S.D."/>
        </authorList>
    </citation>
    <scope>NUCLEOTIDE SEQUENCE [LARGE SCALE GENOMIC DNA]</scope>
    <source>
        <strain evidence="8 9">SST-39T</strain>
    </source>
</reference>
<sequence>MRGYRRLTGSLALSQLREPVGFFFTLIFAPALVVVLGLIFGNEPNPDFGGVGYITKTLPAFASLVLAITGVMVMPQQQLQLRETGALTRLRVTPLKPSTWIAADLTVNFVLGMLGMVLALAVGVIGFGVDLPQRIGSVLAASALGLVAFLALGYLLAAVYPSVGASVGIGNVLMILLMMTSGAFVPLAVLPEGVQRVIAFSPIHHFVELTSGLWNGGTWGEHLDAVLVLVGMTVVCGALGVWLFRWAPKR</sequence>
<dbReference type="STRING" id="399497.BW733_12570"/>
<comment type="subcellular location">
    <subcellularLocation>
        <location evidence="6">Cell membrane</location>
        <topology evidence="6">Multi-pass membrane protein</topology>
    </subcellularLocation>
    <subcellularLocation>
        <location evidence="1">Membrane</location>
        <topology evidence="1">Multi-pass membrane protein</topology>
    </subcellularLocation>
</comment>
<dbReference type="InterPro" id="IPR013525">
    <property type="entry name" value="ABC2_TM"/>
</dbReference>
<evidence type="ECO:0000256" key="5">
    <source>
        <dbReference type="ARBA" id="ARBA00023251"/>
    </source>
</evidence>
<evidence type="ECO:0000256" key="1">
    <source>
        <dbReference type="ARBA" id="ARBA00004141"/>
    </source>
</evidence>
<dbReference type="KEGG" id="tfa:BW733_12570"/>
<evidence type="ECO:0000256" key="2">
    <source>
        <dbReference type="ARBA" id="ARBA00022692"/>
    </source>
</evidence>
<feature type="transmembrane region" description="Helical" evidence="6">
    <location>
        <begin position="225"/>
        <end position="244"/>
    </location>
</feature>
<evidence type="ECO:0000313" key="8">
    <source>
        <dbReference type="EMBL" id="AQP51520.1"/>
    </source>
</evidence>
<dbReference type="RefSeq" id="WP_077350906.1">
    <property type="nucleotide sequence ID" value="NZ_CP019607.1"/>
</dbReference>
<comment type="similarity">
    <text evidence="6">Belongs to the ABC-2 integral membrane protein family.</text>
</comment>
<dbReference type="EMBL" id="CP019607">
    <property type="protein sequence ID" value="AQP51520.1"/>
    <property type="molecule type" value="Genomic_DNA"/>
</dbReference>
<proteinExistence type="inferred from homology"/>
<dbReference type="Pfam" id="PF01061">
    <property type="entry name" value="ABC2_membrane"/>
    <property type="match status" value="1"/>
</dbReference>
<dbReference type="InterPro" id="IPR047817">
    <property type="entry name" value="ABC2_TM_bact-type"/>
</dbReference>
<evidence type="ECO:0000256" key="4">
    <source>
        <dbReference type="ARBA" id="ARBA00023136"/>
    </source>
</evidence>
<dbReference type="GO" id="GO:0043190">
    <property type="term" value="C:ATP-binding cassette (ABC) transporter complex"/>
    <property type="evidence" value="ECO:0007669"/>
    <property type="project" value="InterPro"/>
</dbReference>
<dbReference type="Proteomes" id="UP000188235">
    <property type="component" value="Chromosome"/>
</dbReference>
<dbReference type="GO" id="GO:0046677">
    <property type="term" value="P:response to antibiotic"/>
    <property type="evidence" value="ECO:0007669"/>
    <property type="project" value="UniProtKB-KW"/>
</dbReference>
<dbReference type="InterPro" id="IPR000412">
    <property type="entry name" value="ABC_2_transport"/>
</dbReference>
<dbReference type="OrthoDB" id="9778589at2"/>
<keyword evidence="5" id="KW-0046">Antibiotic resistance</keyword>
<evidence type="ECO:0000259" key="7">
    <source>
        <dbReference type="PROSITE" id="PS51012"/>
    </source>
</evidence>
<evidence type="ECO:0000256" key="6">
    <source>
        <dbReference type="RuleBase" id="RU361157"/>
    </source>
</evidence>
<dbReference type="PANTHER" id="PTHR43027">
    <property type="entry name" value="DOXORUBICIN RESISTANCE ABC TRANSPORTER PERMEASE PROTEIN DRRC-RELATED"/>
    <property type="match status" value="1"/>
</dbReference>
<evidence type="ECO:0000313" key="9">
    <source>
        <dbReference type="Proteomes" id="UP000188235"/>
    </source>
</evidence>
<feature type="domain" description="ABC transmembrane type-2" evidence="7">
    <location>
        <begin position="20"/>
        <end position="247"/>
    </location>
</feature>
<evidence type="ECO:0000256" key="3">
    <source>
        <dbReference type="ARBA" id="ARBA00022989"/>
    </source>
</evidence>
<dbReference type="GO" id="GO:0140359">
    <property type="term" value="F:ABC-type transporter activity"/>
    <property type="evidence" value="ECO:0007669"/>
    <property type="project" value="InterPro"/>
</dbReference>
<dbReference type="PROSITE" id="PS51012">
    <property type="entry name" value="ABC_TM2"/>
    <property type="match status" value="1"/>
</dbReference>
<keyword evidence="6" id="KW-0813">Transport</keyword>
<protein>
    <recommendedName>
        <fullName evidence="6">Transport permease protein</fullName>
    </recommendedName>
</protein>
<feature type="transmembrane region" description="Helical" evidence="6">
    <location>
        <begin position="172"/>
        <end position="190"/>
    </location>
</feature>
<keyword evidence="6" id="KW-1003">Cell membrane</keyword>
<feature type="transmembrane region" description="Helical" evidence="6">
    <location>
        <begin position="135"/>
        <end position="160"/>
    </location>
</feature>
<keyword evidence="4 6" id="KW-0472">Membrane</keyword>
<feature type="transmembrane region" description="Helical" evidence="6">
    <location>
        <begin position="53"/>
        <end position="74"/>
    </location>
</feature>
<feature type="transmembrane region" description="Helical" evidence="6">
    <location>
        <begin position="105"/>
        <end position="129"/>
    </location>
</feature>
<keyword evidence="2 6" id="KW-0812">Transmembrane</keyword>
<dbReference type="InterPro" id="IPR052902">
    <property type="entry name" value="ABC-2_transporter"/>
</dbReference>
<dbReference type="PANTHER" id="PTHR43027:SF2">
    <property type="entry name" value="TRANSPORT PERMEASE PROTEIN"/>
    <property type="match status" value="1"/>
</dbReference>
<dbReference type="PIRSF" id="PIRSF006648">
    <property type="entry name" value="DrrB"/>
    <property type="match status" value="1"/>
</dbReference>
<keyword evidence="3 6" id="KW-1133">Transmembrane helix</keyword>
<accession>A0A1Q2CZF5</accession>
<keyword evidence="9" id="KW-1185">Reference proteome</keyword>
<name>A0A1Q2CZF5_9ACTN</name>
<feature type="transmembrane region" description="Helical" evidence="6">
    <location>
        <begin position="20"/>
        <end position="41"/>
    </location>
</feature>
<dbReference type="AlphaFoldDB" id="A0A1Q2CZF5"/>
<gene>
    <name evidence="8" type="ORF">BW733_12570</name>
</gene>